<gene>
    <name evidence="2" type="ORF">GCM10009710_31810</name>
</gene>
<evidence type="ECO:0000259" key="1">
    <source>
        <dbReference type="Pfam" id="PF00724"/>
    </source>
</evidence>
<reference evidence="2 3" key="1">
    <citation type="journal article" date="2019" name="Int. J. Syst. Evol. Microbiol.">
        <title>The Global Catalogue of Microorganisms (GCM) 10K type strain sequencing project: providing services to taxonomists for standard genome sequencing and annotation.</title>
        <authorList>
            <consortium name="The Broad Institute Genomics Platform"/>
            <consortium name="The Broad Institute Genome Sequencing Center for Infectious Disease"/>
            <person name="Wu L."/>
            <person name="Ma J."/>
        </authorList>
    </citation>
    <scope>NUCLEOTIDE SEQUENCE [LARGE SCALE GENOMIC DNA]</scope>
    <source>
        <strain evidence="2 3">JCM 13518</strain>
    </source>
</reference>
<dbReference type="InterPro" id="IPR045247">
    <property type="entry name" value="Oye-like"/>
</dbReference>
<keyword evidence="3" id="KW-1185">Reference proteome</keyword>
<comment type="caution">
    <text evidence="2">The sequence shown here is derived from an EMBL/GenBank/DDBJ whole genome shotgun (WGS) entry which is preliminary data.</text>
</comment>
<evidence type="ECO:0000313" key="2">
    <source>
        <dbReference type="EMBL" id="GAA1749459.1"/>
    </source>
</evidence>
<sequence length="359" mass="38110">MTDRTLFDRFRLADLDLPNRVVMAPMTRVRAAGDGLATPSMATYYAQRASAGLIVSEGVQPSLVGQSNPGTPGLYTDAQVASWRPVTEAVHVNGGRIFAQLMHGGRVSHPETTGVQPVGPSAVPVGADVFTPTGMKPGPEPRALALAEIPEHVTSYADAARRGIEAGFDGVELHGANGYLISQFLSSSANLRTDSYGGSISNRIRFAVEAVGATVDAVGGSRTGIRLSPGAGIWNAHETEVPELYAALLTELARFDLAYVHLEATTDEEVLIALRDAWKGTMIVNPVFPGGPSKADRKAADHWLDLGADLISFGRSFIANPDLVERLRVDLPIADDDEATWYAGGDQGYITYPAYAHGA</sequence>
<dbReference type="PANTHER" id="PTHR22893">
    <property type="entry name" value="NADH OXIDOREDUCTASE-RELATED"/>
    <property type="match status" value="1"/>
</dbReference>
<feature type="domain" description="NADH:flavin oxidoreductase/NADH oxidase N-terminal" evidence="1">
    <location>
        <begin position="6"/>
        <end position="331"/>
    </location>
</feature>
<accession>A0ABN2K6L6</accession>
<evidence type="ECO:0000313" key="3">
    <source>
        <dbReference type="Proteomes" id="UP001501057"/>
    </source>
</evidence>
<dbReference type="SUPFAM" id="SSF51395">
    <property type="entry name" value="FMN-linked oxidoreductases"/>
    <property type="match status" value="1"/>
</dbReference>
<dbReference type="CDD" id="cd02933">
    <property type="entry name" value="OYE_like_FMN"/>
    <property type="match status" value="1"/>
</dbReference>
<dbReference type="InterPro" id="IPR001155">
    <property type="entry name" value="OxRdtase_FMN_N"/>
</dbReference>
<proteinExistence type="predicted"/>
<dbReference type="Proteomes" id="UP001501057">
    <property type="component" value="Unassembled WGS sequence"/>
</dbReference>
<dbReference type="Pfam" id="PF00724">
    <property type="entry name" value="Oxidored_FMN"/>
    <property type="match status" value="1"/>
</dbReference>
<dbReference type="PANTHER" id="PTHR22893:SF91">
    <property type="entry name" value="NADPH DEHYDROGENASE 2-RELATED"/>
    <property type="match status" value="1"/>
</dbReference>
<name>A0ABN2K6L6_9ACTN</name>
<protein>
    <submittedName>
        <fullName evidence="2">Alkene reductase</fullName>
    </submittedName>
</protein>
<dbReference type="Gene3D" id="3.20.20.70">
    <property type="entry name" value="Aldolase class I"/>
    <property type="match status" value="1"/>
</dbReference>
<organism evidence="2 3">
    <name type="scientific">Aeromicrobium alkaliterrae</name>
    <dbReference type="NCBI Taxonomy" id="302168"/>
    <lineage>
        <taxon>Bacteria</taxon>
        <taxon>Bacillati</taxon>
        <taxon>Actinomycetota</taxon>
        <taxon>Actinomycetes</taxon>
        <taxon>Propionibacteriales</taxon>
        <taxon>Nocardioidaceae</taxon>
        <taxon>Aeromicrobium</taxon>
    </lineage>
</organism>
<dbReference type="EMBL" id="BAAAME010000005">
    <property type="protein sequence ID" value="GAA1749459.1"/>
    <property type="molecule type" value="Genomic_DNA"/>
</dbReference>
<dbReference type="InterPro" id="IPR013785">
    <property type="entry name" value="Aldolase_TIM"/>
</dbReference>
<dbReference type="RefSeq" id="WP_344203372.1">
    <property type="nucleotide sequence ID" value="NZ_BAAAME010000005.1"/>
</dbReference>